<accession>A0A316YBN9</accession>
<proteinExistence type="predicted"/>
<evidence type="ECO:0000256" key="1">
    <source>
        <dbReference type="SAM" id="MobiDB-lite"/>
    </source>
</evidence>
<protein>
    <submittedName>
        <fullName evidence="2">Uncharacterized protein</fullName>
    </submittedName>
</protein>
<evidence type="ECO:0000313" key="2">
    <source>
        <dbReference type="EMBL" id="PWN86966.1"/>
    </source>
</evidence>
<gene>
    <name evidence="2" type="ORF">FA10DRAFT_262763</name>
</gene>
<reference evidence="2" key="1">
    <citation type="journal article" date="2018" name="Mol. Biol. Evol.">
        <title>Broad Genomic Sampling Reveals a Smut Pathogenic Ancestry of the Fungal Clade Ustilaginomycotina.</title>
        <authorList>
            <person name="Kijpornyongpan T."/>
            <person name="Mondo S.J."/>
            <person name="Barry K."/>
            <person name="Sandor L."/>
            <person name="Lee J."/>
            <person name="Lipzen A."/>
            <person name="Pangilinan J."/>
            <person name="LaButti K."/>
            <person name="Hainaut M."/>
            <person name="Henrissat B."/>
            <person name="Grigoriev I.V."/>
            <person name="Spatafora J.W."/>
            <person name="Aime M.C."/>
        </authorList>
    </citation>
    <scope>NUCLEOTIDE SEQUENCE [LARGE SCALE GENOMIC DNA]</scope>
    <source>
        <strain evidence="2">MCA 4198</strain>
    </source>
</reference>
<feature type="compositionally biased region" description="Basic residues" evidence="1">
    <location>
        <begin position="329"/>
        <end position="338"/>
    </location>
</feature>
<dbReference type="EMBL" id="KZ819641">
    <property type="protein sequence ID" value="PWN86966.1"/>
    <property type="molecule type" value="Genomic_DNA"/>
</dbReference>
<dbReference type="AlphaFoldDB" id="A0A316YBN9"/>
<dbReference type="InParanoid" id="A0A316YBN9"/>
<evidence type="ECO:0000313" key="3">
    <source>
        <dbReference type="Proteomes" id="UP000245768"/>
    </source>
</evidence>
<keyword evidence="3" id="KW-1185">Reference proteome</keyword>
<dbReference type="Proteomes" id="UP000245768">
    <property type="component" value="Unassembled WGS sequence"/>
</dbReference>
<name>A0A316YBN9_9BASI</name>
<feature type="region of interest" description="Disordered" evidence="1">
    <location>
        <begin position="70"/>
        <end position="89"/>
    </location>
</feature>
<feature type="region of interest" description="Disordered" evidence="1">
    <location>
        <begin position="313"/>
        <end position="338"/>
    </location>
</feature>
<dbReference type="RefSeq" id="XP_025374164.1">
    <property type="nucleotide sequence ID" value="XM_025520140.1"/>
</dbReference>
<feature type="compositionally biased region" description="Basic and acidic residues" evidence="1">
    <location>
        <begin position="208"/>
        <end position="236"/>
    </location>
</feature>
<sequence length="399" mass="45872">MKRKKSRVNSLLQRPAKKLFGSRMRRTLSNALSNAKKDLRKATSEDKERCWGDINTSRAANGCANEAHSKQQGLESVRKPTNRHGKISSHSCIRAQDYPVTIDKFTAIQLDPRLSNTQALADHTDLVHFDESTKMGNAVASSFITATSDDGSPSQPRRRPTRASARAARNVFRKAAESDVEEGSEDSTVNAKRRRTHSPSYESPTSSRSDEWSERMRLSKERVGSAKSDSEIDQKGGQHKFRKTYKGKEFRMKEIPNNRAGEVFKLCEERFWKDHWETGITQRNYCDQQEAFEKIALRWRAKLTYRVHRFGPTRHLDPNAQLTQEQKDNRRKNSLRRSLRKKLEAVTSRKKGGEWKEQNNKQLKELADLTELDPNEKVVVLYKKMLAMKNMQSCIPLPP</sequence>
<feature type="region of interest" description="Disordered" evidence="1">
    <location>
        <begin position="144"/>
        <end position="245"/>
    </location>
</feature>
<dbReference type="GeneID" id="37042056"/>
<feature type="compositionally biased region" description="Low complexity" evidence="1">
    <location>
        <begin position="198"/>
        <end position="207"/>
    </location>
</feature>
<organism evidence="2 3">
    <name type="scientific">Acaromyces ingoldii</name>
    <dbReference type="NCBI Taxonomy" id="215250"/>
    <lineage>
        <taxon>Eukaryota</taxon>
        <taxon>Fungi</taxon>
        <taxon>Dikarya</taxon>
        <taxon>Basidiomycota</taxon>
        <taxon>Ustilaginomycotina</taxon>
        <taxon>Exobasidiomycetes</taxon>
        <taxon>Exobasidiales</taxon>
        <taxon>Cryptobasidiaceae</taxon>
        <taxon>Acaromyces</taxon>
    </lineage>
</organism>